<dbReference type="Pfam" id="PF04307">
    <property type="entry name" value="YdjM"/>
    <property type="match status" value="1"/>
</dbReference>
<sequence>MVTEMPDLLAHVFIAYSVCRVLSWRVSWLTSQYITLGMVGAFIPDLVKIKLVIPSWRVEQLLGIPFDWGSFATGGGVLLSMLIGIVLLSTTERRRGGALLALGVLTHLLTDSLLLTPTGRTTQLLWPLTQYTTPAPGLYLSTQPEPTIVTGGFAIIVWGIHRYRIGHSETES</sequence>
<dbReference type="InterPro" id="IPR007404">
    <property type="entry name" value="YdjM-like"/>
</dbReference>
<name>U1NFC8_9EURY</name>
<evidence type="ECO:0000313" key="3">
    <source>
        <dbReference type="Proteomes" id="UP000030710"/>
    </source>
</evidence>
<dbReference type="eggNOG" id="arCOG02856">
    <property type="taxonomic scope" value="Archaea"/>
</dbReference>
<accession>U1NFC8</accession>
<evidence type="ECO:0000256" key="1">
    <source>
        <dbReference type="SAM" id="Phobius"/>
    </source>
</evidence>
<dbReference type="AlphaFoldDB" id="U1NFC8"/>
<reference evidence="2 3" key="1">
    <citation type="journal article" date="2013" name="PLoS ONE">
        <title>Assembly-driven community genomics of a hypersaline microbial ecosystem.</title>
        <authorList>
            <person name="Podell S."/>
            <person name="Ugalde J.A."/>
            <person name="Narasingarao P."/>
            <person name="Banfield J.F."/>
            <person name="Heidelberg K.B."/>
            <person name="Allen E.E."/>
        </authorList>
    </citation>
    <scope>NUCLEOTIDE SEQUENCE [LARGE SCALE GENOMIC DNA]</scope>
    <source>
        <strain evidence="3">J07HQW2</strain>
    </source>
</reference>
<feature type="transmembrane region" description="Helical" evidence="1">
    <location>
        <begin position="65"/>
        <end position="90"/>
    </location>
</feature>
<keyword evidence="1" id="KW-0812">Transmembrane</keyword>
<evidence type="ECO:0008006" key="4">
    <source>
        <dbReference type="Google" id="ProtNLM"/>
    </source>
</evidence>
<feature type="transmembrane region" description="Helical" evidence="1">
    <location>
        <begin position="96"/>
        <end position="115"/>
    </location>
</feature>
<evidence type="ECO:0000313" key="2">
    <source>
        <dbReference type="EMBL" id="ERG95780.1"/>
    </source>
</evidence>
<dbReference type="Proteomes" id="UP000030710">
    <property type="component" value="Unassembled WGS sequence"/>
</dbReference>
<keyword evidence="1" id="KW-1133">Transmembrane helix</keyword>
<dbReference type="STRING" id="1238425.J07HQW2_02240"/>
<proteinExistence type="predicted"/>
<keyword evidence="1" id="KW-0472">Membrane</keyword>
<protein>
    <recommendedName>
        <fullName evidence="4">Membrane-bound metal-dependent hydrolase (DUF457)</fullName>
    </recommendedName>
</protein>
<gene>
    <name evidence="2" type="ORF">J07HQW2_02240</name>
</gene>
<dbReference type="HOGENOM" id="CLU_134822_0_0_2"/>
<organism evidence="2 3">
    <name type="scientific">Haloquadratum walsbyi J07HQW2</name>
    <dbReference type="NCBI Taxonomy" id="1238425"/>
    <lineage>
        <taxon>Archaea</taxon>
        <taxon>Methanobacteriati</taxon>
        <taxon>Methanobacteriota</taxon>
        <taxon>Stenosarchaea group</taxon>
        <taxon>Halobacteria</taxon>
        <taxon>Halobacteriales</taxon>
        <taxon>Haloferacaceae</taxon>
        <taxon>Haloquadratum</taxon>
    </lineage>
</organism>
<dbReference type="EMBL" id="KE356561">
    <property type="protein sequence ID" value="ERG95780.1"/>
    <property type="molecule type" value="Genomic_DNA"/>
</dbReference>